<evidence type="ECO:0000313" key="1">
    <source>
        <dbReference type="EMBL" id="KAJ9585523.1"/>
    </source>
</evidence>
<sequence>MVDTLMCFIIHYPGFYSSKHLPNWFRLVNAKSSNVRCKFAAKACFILFNYYWINNRLKEQPSCLQLTRDDRNNIQQSMKLFVVFREQITIAIVTSLAKKDEDLQHTVVSTLKKIGKCSVPYVLESLVGWMLTLIGHPACVIPQLVNNCLGAIIEAHRVDLPGTYKKYKKEICIVLAALAVLYHNLEGKRFVKSSMHKIVRTLNFVNFKEFLLKDGHYFLPVLLPRIIKAGKLHLFTDIETSAEVEIKFLLERTFQFVYPQIYVAEEEPVRSLCFEYIETTTCSCLYDLRLANFKMLHNELLLHYGCYPEKVIDALKELARDDPNYEIPNEPMTSQDIVSIVFNLLSCPFRS</sequence>
<reference evidence="1" key="2">
    <citation type="submission" date="2023-05" db="EMBL/GenBank/DDBJ databases">
        <authorList>
            <person name="Fouks B."/>
        </authorList>
    </citation>
    <scope>NUCLEOTIDE SEQUENCE</scope>
    <source>
        <strain evidence="1">Stay&amp;Tobe</strain>
        <tissue evidence="1">Testes</tissue>
    </source>
</reference>
<dbReference type="AlphaFoldDB" id="A0AAD8ECR4"/>
<dbReference type="Proteomes" id="UP001233999">
    <property type="component" value="Unassembled WGS sequence"/>
</dbReference>
<reference evidence="1" key="1">
    <citation type="journal article" date="2023" name="IScience">
        <title>Live-bearing cockroach genome reveals convergent evolutionary mechanisms linked to viviparity in insects and beyond.</title>
        <authorList>
            <person name="Fouks B."/>
            <person name="Harrison M.C."/>
            <person name="Mikhailova A.A."/>
            <person name="Marchal E."/>
            <person name="English S."/>
            <person name="Carruthers M."/>
            <person name="Jennings E.C."/>
            <person name="Chiamaka E.L."/>
            <person name="Frigard R.A."/>
            <person name="Pippel M."/>
            <person name="Attardo G.M."/>
            <person name="Benoit J.B."/>
            <person name="Bornberg-Bauer E."/>
            <person name="Tobe S.S."/>
        </authorList>
    </citation>
    <scope>NUCLEOTIDE SEQUENCE</scope>
    <source>
        <strain evidence="1">Stay&amp;Tobe</strain>
    </source>
</reference>
<evidence type="ECO:0000313" key="2">
    <source>
        <dbReference type="Proteomes" id="UP001233999"/>
    </source>
</evidence>
<comment type="caution">
    <text evidence="1">The sequence shown here is derived from an EMBL/GenBank/DDBJ whole genome shotgun (WGS) entry which is preliminary data.</text>
</comment>
<keyword evidence="2" id="KW-1185">Reference proteome</keyword>
<gene>
    <name evidence="1" type="ORF">L9F63_002677</name>
</gene>
<proteinExistence type="predicted"/>
<organism evidence="1 2">
    <name type="scientific">Diploptera punctata</name>
    <name type="common">Pacific beetle cockroach</name>
    <dbReference type="NCBI Taxonomy" id="6984"/>
    <lineage>
        <taxon>Eukaryota</taxon>
        <taxon>Metazoa</taxon>
        <taxon>Ecdysozoa</taxon>
        <taxon>Arthropoda</taxon>
        <taxon>Hexapoda</taxon>
        <taxon>Insecta</taxon>
        <taxon>Pterygota</taxon>
        <taxon>Neoptera</taxon>
        <taxon>Polyneoptera</taxon>
        <taxon>Dictyoptera</taxon>
        <taxon>Blattodea</taxon>
        <taxon>Blaberoidea</taxon>
        <taxon>Blaberidae</taxon>
        <taxon>Diplopterinae</taxon>
        <taxon>Diploptera</taxon>
    </lineage>
</organism>
<dbReference type="SUPFAM" id="SSF48371">
    <property type="entry name" value="ARM repeat"/>
    <property type="match status" value="1"/>
</dbReference>
<dbReference type="InterPro" id="IPR016024">
    <property type="entry name" value="ARM-type_fold"/>
</dbReference>
<dbReference type="EMBL" id="JASPKZ010007264">
    <property type="protein sequence ID" value="KAJ9585523.1"/>
    <property type="molecule type" value="Genomic_DNA"/>
</dbReference>
<protein>
    <submittedName>
        <fullName evidence="1">Uncharacterized protein</fullName>
    </submittedName>
</protein>
<accession>A0AAD8ECR4</accession>
<name>A0AAD8ECR4_DIPPU</name>